<evidence type="ECO:0000259" key="2">
    <source>
        <dbReference type="PROSITE" id="PS51459"/>
    </source>
</evidence>
<name>A0A161QFY2_BDEBC</name>
<protein>
    <recommendedName>
        <fullName evidence="2">Fido domain-containing protein</fullName>
    </recommendedName>
</protein>
<dbReference type="SUPFAM" id="SSF140931">
    <property type="entry name" value="Fic-like"/>
    <property type="match status" value="1"/>
</dbReference>
<proteinExistence type="predicted"/>
<dbReference type="InterPro" id="IPR036597">
    <property type="entry name" value="Fido-like_dom_sf"/>
</dbReference>
<evidence type="ECO:0000256" key="1">
    <source>
        <dbReference type="PIRSR" id="PIRSR640198-1"/>
    </source>
</evidence>
<gene>
    <name evidence="3" type="ORF">AZI87_10755</name>
</gene>
<evidence type="ECO:0000313" key="4">
    <source>
        <dbReference type="Proteomes" id="UP000075799"/>
    </source>
</evidence>
<dbReference type="PANTHER" id="PTHR13504:SF38">
    <property type="entry name" value="FIDO DOMAIN-CONTAINING PROTEIN"/>
    <property type="match status" value="1"/>
</dbReference>
<comment type="caution">
    <text evidence="3">The sequence shown here is derived from an EMBL/GenBank/DDBJ whole genome shotgun (WGS) entry which is preliminary data.</text>
</comment>
<dbReference type="RefSeq" id="WP_063206711.1">
    <property type="nucleotide sequence ID" value="NZ_LUKD01000005.1"/>
</dbReference>
<feature type="domain" description="Fido" evidence="2">
    <location>
        <begin position="85"/>
        <end position="216"/>
    </location>
</feature>
<dbReference type="InterPro" id="IPR040198">
    <property type="entry name" value="Fido_containing"/>
</dbReference>
<dbReference type="Pfam" id="PF02661">
    <property type="entry name" value="Fic"/>
    <property type="match status" value="1"/>
</dbReference>
<sequence>MSVWLERLSRGFTEAESSQIQAEIFNVKGLQLELDSLSTEHLQEGLIRMAPYRLKYSGSLRHGRVESWQQANSYVAEKIQANEAPTWQDILNLNALLTNQVKSEIRTKPVYLGPFEACPPEDLALTLQHFERDILTNKAQLDPLIATALCQYWLVSLHPFEDGNGRTSVLLSDWLLGLNGYLPMSFDTKLDGMVATLSSDRVSATPGNAVLKLLTNVQRSYRLVLNDA</sequence>
<evidence type="ECO:0000313" key="3">
    <source>
        <dbReference type="EMBL" id="KYG65049.1"/>
    </source>
</evidence>
<dbReference type="PANTHER" id="PTHR13504">
    <property type="entry name" value="FIDO DOMAIN-CONTAINING PROTEIN DDB_G0283145"/>
    <property type="match status" value="1"/>
</dbReference>
<dbReference type="EMBL" id="LUKD01000005">
    <property type="protein sequence ID" value="KYG65049.1"/>
    <property type="molecule type" value="Genomic_DNA"/>
</dbReference>
<dbReference type="InterPro" id="IPR003812">
    <property type="entry name" value="Fido"/>
</dbReference>
<accession>A0A161QFY2</accession>
<dbReference type="AlphaFoldDB" id="A0A161QFY2"/>
<dbReference type="Gene3D" id="1.10.3290.10">
    <property type="entry name" value="Fido-like domain"/>
    <property type="match status" value="1"/>
</dbReference>
<dbReference type="PROSITE" id="PS51459">
    <property type="entry name" value="FIDO"/>
    <property type="match status" value="1"/>
</dbReference>
<reference evidence="3 4" key="1">
    <citation type="submission" date="2016-03" db="EMBL/GenBank/DDBJ databases">
        <authorList>
            <person name="Ploux O."/>
        </authorList>
    </citation>
    <scope>NUCLEOTIDE SEQUENCE [LARGE SCALE GENOMIC DNA]</scope>
    <source>
        <strain evidence="3 4">EC13</strain>
    </source>
</reference>
<dbReference type="Proteomes" id="UP000075799">
    <property type="component" value="Unassembled WGS sequence"/>
</dbReference>
<organism evidence="3 4">
    <name type="scientific">Bdellovibrio bacteriovorus</name>
    <dbReference type="NCBI Taxonomy" id="959"/>
    <lineage>
        <taxon>Bacteria</taxon>
        <taxon>Pseudomonadati</taxon>
        <taxon>Bdellovibrionota</taxon>
        <taxon>Bdellovibrionia</taxon>
        <taxon>Bdellovibrionales</taxon>
        <taxon>Pseudobdellovibrionaceae</taxon>
        <taxon>Bdellovibrio</taxon>
    </lineage>
</organism>
<dbReference type="OrthoDB" id="9807853at2"/>
<feature type="active site" evidence="1">
    <location>
        <position position="158"/>
    </location>
</feature>